<dbReference type="InterPro" id="IPR057154">
    <property type="entry name" value="DUF7832"/>
</dbReference>
<comment type="caution">
    <text evidence="2">The sequence shown here is derived from an EMBL/GenBank/DDBJ whole genome shotgun (WGS) entry which is preliminary data.</text>
</comment>
<dbReference type="Proteomes" id="UP000231019">
    <property type="component" value="Unassembled WGS sequence"/>
</dbReference>
<sequence>MAYDKIKWHLQADYPKDLPAENAGTHIGMFLAWCFGQGWAGALHLENSPEAVAGVIKGELSGRKFLEAYCEGVFTEEDLNAEGNAFAHVYYESEHYLEDFQALFADYPTLYHVTDDQQNIQVLAKRLAKRYRKWSQRQKTKKAESQSLVEQGSAVGILDRLTGEWSFTQPDFRLGPQTTPERFLASEVGKRAVLEVDNPPWRTWRLEVSPHLGEMVVNLSVCFKGDKPDMLTIRFEDPDPIEDPWGGNQARIKLLEKAWLRQILAETREFDWGFISDSPGGGIYVRYL</sequence>
<feature type="domain" description="DUF7832" evidence="1">
    <location>
        <begin position="2"/>
        <end position="113"/>
    </location>
</feature>
<organism evidence="2 3">
    <name type="scientific">bacterium (Candidatus Blackallbacteria) CG17_big_fil_post_rev_8_21_14_2_50_48_46</name>
    <dbReference type="NCBI Taxonomy" id="2014261"/>
    <lineage>
        <taxon>Bacteria</taxon>
        <taxon>Candidatus Blackallbacteria</taxon>
    </lineage>
</organism>
<dbReference type="EMBL" id="PFFQ01000037">
    <property type="protein sequence ID" value="PIW16620.1"/>
    <property type="molecule type" value="Genomic_DNA"/>
</dbReference>
<reference evidence="2 3" key="1">
    <citation type="submission" date="2017-09" db="EMBL/GenBank/DDBJ databases">
        <title>Depth-based differentiation of microbial function through sediment-hosted aquifers and enrichment of novel symbionts in the deep terrestrial subsurface.</title>
        <authorList>
            <person name="Probst A.J."/>
            <person name="Ladd B."/>
            <person name="Jarett J.K."/>
            <person name="Geller-Mcgrath D.E."/>
            <person name="Sieber C.M."/>
            <person name="Emerson J.B."/>
            <person name="Anantharaman K."/>
            <person name="Thomas B.C."/>
            <person name="Malmstrom R."/>
            <person name="Stieglmeier M."/>
            <person name="Klingl A."/>
            <person name="Woyke T."/>
            <person name="Ryan C.M."/>
            <person name="Banfield J.F."/>
        </authorList>
    </citation>
    <scope>NUCLEOTIDE SEQUENCE [LARGE SCALE GENOMIC DNA]</scope>
    <source>
        <strain evidence="2">CG17_big_fil_post_rev_8_21_14_2_50_48_46</strain>
    </source>
</reference>
<dbReference type="Pfam" id="PF25191">
    <property type="entry name" value="DUF7832"/>
    <property type="match status" value="1"/>
</dbReference>
<evidence type="ECO:0000313" key="3">
    <source>
        <dbReference type="Proteomes" id="UP000231019"/>
    </source>
</evidence>
<evidence type="ECO:0000313" key="2">
    <source>
        <dbReference type="EMBL" id="PIW16620.1"/>
    </source>
</evidence>
<dbReference type="AlphaFoldDB" id="A0A2M7G428"/>
<evidence type="ECO:0000259" key="1">
    <source>
        <dbReference type="Pfam" id="PF25191"/>
    </source>
</evidence>
<protein>
    <recommendedName>
        <fullName evidence="1">DUF7832 domain-containing protein</fullName>
    </recommendedName>
</protein>
<accession>A0A2M7G428</accession>
<name>A0A2M7G428_9BACT</name>
<gene>
    <name evidence="2" type="ORF">COW36_12700</name>
</gene>
<proteinExistence type="predicted"/>